<reference evidence="1 2" key="1">
    <citation type="submission" date="2016-12" db="EMBL/GenBank/DDBJ databases">
        <title>The genomes of Aspergillus section Nigri reveals drivers in fungal speciation.</title>
        <authorList>
            <consortium name="DOE Joint Genome Institute"/>
            <person name="Vesth T.C."/>
            <person name="Nybo J."/>
            <person name="Theobald S."/>
            <person name="Brandl J."/>
            <person name="Frisvad J.C."/>
            <person name="Nielsen K.F."/>
            <person name="Lyhne E.K."/>
            <person name="Kogle M.E."/>
            <person name="Kuo A."/>
            <person name="Riley R."/>
            <person name="Clum A."/>
            <person name="Nolan M."/>
            <person name="Lipzen A."/>
            <person name="Salamov A."/>
            <person name="Henrissat B."/>
            <person name="Wiebenga A."/>
            <person name="De Vries R.P."/>
            <person name="Grigoriev I.V."/>
            <person name="Mortensen U.H."/>
            <person name="Andersen M.R."/>
            <person name="Baker S.E."/>
        </authorList>
    </citation>
    <scope>NUCLEOTIDE SEQUENCE [LARGE SCALE GENOMIC DNA]</scope>
    <source>
        <strain evidence="1 2">JOP 1030-1</strain>
    </source>
</reference>
<protein>
    <submittedName>
        <fullName evidence="1">Uncharacterized protein</fullName>
    </submittedName>
</protein>
<gene>
    <name evidence="1" type="ORF">BP01DRAFT_59293</name>
</gene>
<dbReference type="Proteomes" id="UP000248349">
    <property type="component" value="Unassembled WGS sequence"/>
</dbReference>
<name>A0A319ADF1_9EURO</name>
<dbReference type="RefSeq" id="XP_025430864.1">
    <property type="nucleotide sequence ID" value="XM_025579961.1"/>
</dbReference>
<evidence type="ECO:0000313" key="1">
    <source>
        <dbReference type="EMBL" id="PYH44882.1"/>
    </source>
</evidence>
<keyword evidence="2" id="KW-1185">Reference proteome</keyword>
<dbReference type="EMBL" id="KZ821234">
    <property type="protein sequence ID" value="PYH44882.1"/>
    <property type="molecule type" value="Genomic_DNA"/>
</dbReference>
<organism evidence="1 2">
    <name type="scientific">Aspergillus saccharolyticus JOP 1030-1</name>
    <dbReference type="NCBI Taxonomy" id="1450539"/>
    <lineage>
        <taxon>Eukaryota</taxon>
        <taxon>Fungi</taxon>
        <taxon>Dikarya</taxon>
        <taxon>Ascomycota</taxon>
        <taxon>Pezizomycotina</taxon>
        <taxon>Eurotiomycetes</taxon>
        <taxon>Eurotiomycetidae</taxon>
        <taxon>Eurotiales</taxon>
        <taxon>Aspergillaceae</taxon>
        <taxon>Aspergillus</taxon>
        <taxon>Aspergillus subgen. Circumdati</taxon>
    </lineage>
</organism>
<dbReference type="GeneID" id="37081190"/>
<dbReference type="AlphaFoldDB" id="A0A319ADF1"/>
<proteinExistence type="predicted"/>
<sequence length="183" mass="20484">MPRSSPTTLFSPPTCNMTSENLAPQRPHALGHGFLTPCLTSSSNPRNLLVRSKRIGFLPVSVWPSEPGVVSKSSIRSLGTIVAERSISPFSSLFAPEMLPNFLSQAVPLARFFFVSLVGLSFFSFSLTQQQGERHCGMLQVKQARQSRPKSDCYYPTLVSWTGRSRPMLRRKRDRHLDQMKGE</sequence>
<evidence type="ECO:0000313" key="2">
    <source>
        <dbReference type="Proteomes" id="UP000248349"/>
    </source>
</evidence>
<accession>A0A319ADF1</accession>